<sequence length="106" mass="11969">MEMKVIQRIAYGKTLIIHLVSIGKMSALVKLSIVSGRIYGLFSVSVSQLKGLHFLTVSRNFISRNIPLQLRRLKTLDLNYNQLARGIPRPLLHSAHCLYPSLSLQI</sequence>
<organism evidence="1 2">
    <name type="scientific">Hibiscus syriacus</name>
    <name type="common">Rose of Sharon</name>
    <dbReference type="NCBI Taxonomy" id="106335"/>
    <lineage>
        <taxon>Eukaryota</taxon>
        <taxon>Viridiplantae</taxon>
        <taxon>Streptophyta</taxon>
        <taxon>Embryophyta</taxon>
        <taxon>Tracheophyta</taxon>
        <taxon>Spermatophyta</taxon>
        <taxon>Magnoliopsida</taxon>
        <taxon>eudicotyledons</taxon>
        <taxon>Gunneridae</taxon>
        <taxon>Pentapetalae</taxon>
        <taxon>rosids</taxon>
        <taxon>malvids</taxon>
        <taxon>Malvales</taxon>
        <taxon>Malvaceae</taxon>
        <taxon>Malvoideae</taxon>
        <taxon>Hibiscus</taxon>
    </lineage>
</organism>
<reference evidence="1" key="1">
    <citation type="submission" date="2019-09" db="EMBL/GenBank/DDBJ databases">
        <title>Draft genome information of white flower Hibiscus syriacus.</title>
        <authorList>
            <person name="Kim Y.-M."/>
        </authorList>
    </citation>
    <scope>NUCLEOTIDE SEQUENCE [LARGE SCALE GENOMIC DNA]</scope>
    <source>
        <strain evidence="1">YM2019G1</strain>
    </source>
</reference>
<dbReference type="PANTHER" id="PTHR48009:SF4">
    <property type="entry name" value="LEUCINE-RICH REPEAT (LRR) FAMILY PROTEIN"/>
    <property type="match status" value="1"/>
</dbReference>
<proteinExistence type="predicted"/>
<evidence type="ECO:0000313" key="1">
    <source>
        <dbReference type="EMBL" id="KAE8657691.1"/>
    </source>
</evidence>
<name>A0A6A2WHT0_HIBSY</name>
<keyword evidence="2" id="KW-1185">Reference proteome</keyword>
<dbReference type="Gene3D" id="3.80.10.10">
    <property type="entry name" value="Ribonuclease Inhibitor"/>
    <property type="match status" value="1"/>
</dbReference>
<dbReference type="PANTHER" id="PTHR48009">
    <property type="entry name" value="LEUCINE-RICH REPEAT (LRR) FAMILY PROTEIN"/>
    <property type="match status" value="1"/>
</dbReference>
<dbReference type="SUPFAM" id="SSF52058">
    <property type="entry name" value="L domain-like"/>
    <property type="match status" value="1"/>
</dbReference>
<protein>
    <submittedName>
        <fullName evidence="1">Uncharacterized protein</fullName>
    </submittedName>
</protein>
<accession>A0A6A2WHT0</accession>
<gene>
    <name evidence="1" type="ORF">F3Y22_tig00116984pilonHSYRG00259</name>
</gene>
<dbReference type="Proteomes" id="UP000436088">
    <property type="component" value="Unassembled WGS sequence"/>
</dbReference>
<dbReference type="EMBL" id="VEPZ02001756">
    <property type="protein sequence ID" value="KAE8657691.1"/>
    <property type="molecule type" value="Genomic_DNA"/>
</dbReference>
<comment type="caution">
    <text evidence="1">The sequence shown here is derived from an EMBL/GenBank/DDBJ whole genome shotgun (WGS) entry which is preliminary data.</text>
</comment>
<evidence type="ECO:0000313" key="2">
    <source>
        <dbReference type="Proteomes" id="UP000436088"/>
    </source>
</evidence>
<dbReference type="InterPro" id="IPR053213">
    <property type="entry name" value="RLP29"/>
</dbReference>
<dbReference type="AlphaFoldDB" id="A0A6A2WHT0"/>
<dbReference type="InterPro" id="IPR032675">
    <property type="entry name" value="LRR_dom_sf"/>
</dbReference>